<dbReference type="EMBL" id="FWXZ01000005">
    <property type="protein sequence ID" value="SMC76858.1"/>
    <property type="molecule type" value="Genomic_DNA"/>
</dbReference>
<sequence>MRVLVTGYAGQLGWDTVRQLEARGIECRGVDMQDFDLTDGQAVKNYVQEFRPSVIVHCAAYTGVDKAESQPEICAAVNGMGTVNVVRAALSVGAKLVFISTDYVFPGTGDKPYQVDDPYGPQNVYGMSKVQGEDAVRSLMTRYFILRTSWVFGKNGHNFVRTMLRLGAEKKEIRVVNDQIGSPTYTQDLARVICDMIITDKYGIYHVRNEGFLSWYDFAKMIMEKAGLPCRVIPVPSSEYPTPAKRPLNSRLDGSKLAESGFTPMPTVENALDRYLEEIKDEIHA</sequence>
<accession>A0AC61PNI7</accession>
<keyword evidence="2" id="KW-1185">Reference proteome</keyword>
<organism evidence="1 2">
    <name type="scientific">Aristaeella lactis</name>
    <dbReference type="NCBI Taxonomy" id="3046383"/>
    <lineage>
        <taxon>Bacteria</taxon>
        <taxon>Bacillati</taxon>
        <taxon>Bacillota</taxon>
        <taxon>Clostridia</taxon>
        <taxon>Eubacteriales</taxon>
        <taxon>Aristaeellaceae</taxon>
        <taxon>Aristaeella</taxon>
    </lineage>
</organism>
<proteinExistence type="predicted"/>
<comment type="caution">
    <text evidence="1">The sequence shown here is derived from an EMBL/GenBank/DDBJ whole genome shotgun (WGS) entry which is preliminary data.</text>
</comment>
<reference evidence="1" key="1">
    <citation type="submission" date="2017-04" db="EMBL/GenBank/DDBJ databases">
        <authorList>
            <person name="Varghese N."/>
            <person name="Submissions S."/>
        </authorList>
    </citation>
    <scope>NUCLEOTIDE SEQUENCE</scope>
    <source>
        <strain evidence="1">WTE2008</strain>
    </source>
</reference>
<protein>
    <submittedName>
        <fullName evidence="1">dTDP-4-dehydrorhamnose reductase</fullName>
    </submittedName>
</protein>
<gene>
    <name evidence="1" type="ORF">SAMN06297397_2409</name>
</gene>
<dbReference type="Proteomes" id="UP000192328">
    <property type="component" value="Unassembled WGS sequence"/>
</dbReference>
<name>A0AC61PNI7_9FIRM</name>
<evidence type="ECO:0000313" key="2">
    <source>
        <dbReference type="Proteomes" id="UP000192328"/>
    </source>
</evidence>
<evidence type="ECO:0000313" key="1">
    <source>
        <dbReference type="EMBL" id="SMC76858.1"/>
    </source>
</evidence>